<dbReference type="GO" id="GO:0005782">
    <property type="term" value="C:peroxisomal matrix"/>
    <property type="evidence" value="ECO:0007669"/>
    <property type="project" value="UniProtKB-SubCell"/>
</dbReference>
<dbReference type="InterPro" id="IPR029069">
    <property type="entry name" value="HotDog_dom_sf"/>
</dbReference>
<dbReference type="PANTHER" id="PTHR11066:SF35">
    <property type="entry name" value="ACYL-COA THIOESTERASE II"/>
    <property type="match status" value="1"/>
</dbReference>
<keyword evidence="2" id="KW-0378">Hydrolase</keyword>
<dbReference type="CDD" id="cd03445">
    <property type="entry name" value="Thioesterase_II_repeat2"/>
    <property type="match status" value="1"/>
</dbReference>
<dbReference type="AlphaFoldDB" id="A0AAD9B2Z5"/>
<gene>
    <name evidence="5" type="ORF">CCHR01_00853</name>
</gene>
<dbReference type="Gene3D" id="2.40.160.210">
    <property type="entry name" value="Acyl-CoA thioesterase, double hotdog domain"/>
    <property type="match status" value="1"/>
</dbReference>
<proteinExistence type="inferred from homology"/>
<dbReference type="Pfam" id="PF13622">
    <property type="entry name" value="4HBT_3"/>
    <property type="match status" value="1"/>
</dbReference>
<dbReference type="InterPro" id="IPR003703">
    <property type="entry name" value="Acyl_CoA_thio"/>
</dbReference>
<dbReference type="Proteomes" id="UP001243330">
    <property type="component" value="Unassembled WGS sequence"/>
</dbReference>
<dbReference type="InterPro" id="IPR049449">
    <property type="entry name" value="TesB_ACOT8-like_N"/>
</dbReference>
<dbReference type="EMBL" id="JAQOWY010000008">
    <property type="protein sequence ID" value="KAK1856474.1"/>
    <property type="molecule type" value="Genomic_DNA"/>
</dbReference>
<name>A0AAD9B2Z5_9PEZI</name>
<dbReference type="GO" id="GO:0009062">
    <property type="term" value="P:fatty acid catabolic process"/>
    <property type="evidence" value="ECO:0007669"/>
    <property type="project" value="TreeGrafter"/>
</dbReference>
<dbReference type="PANTHER" id="PTHR11066">
    <property type="entry name" value="ACYL-COA THIOESTERASE"/>
    <property type="match status" value="1"/>
</dbReference>
<evidence type="ECO:0000313" key="5">
    <source>
        <dbReference type="EMBL" id="KAK1856474.1"/>
    </source>
</evidence>
<evidence type="ECO:0000259" key="4">
    <source>
        <dbReference type="Pfam" id="PF20789"/>
    </source>
</evidence>
<organism evidence="5 6">
    <name type="scientific">Colletotrichum chrysophilum</name>
    <dbReference type="NCBI Taxonomy" id="1836956"/>
    <lineage>
        <taxon>Eukaryota</taxon>
        <taxon>Fungi</taxon>
        <taxon>Dikarya</taxon>
        <taxon>Ascomycota</taxon>
        <taxon>Pezizomycotina</taxon>
        <taxon>Sordariomycetes</taxon>
        <taxon>Hypocreomycetidae</taxon>
        <taxon>Glomerellales</taxon>
        <taxon>Glomerellaceae</taxon>
        <taxon>Colletotrichum</taxon>
        <taxon>Colletotrichum gloeosporioides species complex</taxon>
    </lineage>
</organism>
<dbReference type="Pfam" id="PF20789">
    <property type="entry name" value="4HBT_3C"/>
    <property type="match status" value="1"/>
</dbReference>
<keyword evidence="6" id="KW-1185">Reference proteome</keyword>
<evidence type="ECO:0000259" key="3">
    <source>
        <dbReference type="Pfam" id="PF13622"/>
    </source>
</evidence>
<evidence type="ECO:0000256" key="1">
    <source>
        <dbReference type="ARBA" id="ARBA00006538"/>
    </source>
</evidence>
<comment type="caution">
    <text evidence="5">The sequence shown here is derived from an EMBL/GenBank/DDBJ whole genome shotgun (WGS) entry which is preliminary data.</text>
</comment>
<dbReference type="CDD" id="cd03444">
    <property type="entry name" value="Thioesterase_II_repeat1"/>
    <property type="match status" value="1"/>
</dbReference>
<comment type="similarity">
    <text evidence="1">Belongs to the C/M/P thioester hydrolase family.</text>
</comment>
<protein>
    <submittedName>
        <fullName evidence="5">Acyl-thioesterase ii</fullName>
    </submittedName>
</protein>
<feature type="domain" description="Acyl-CoA thioesterase-like N-terminal HotDog" evidence="3">
    <location>
        <begin position="27"/>
        <end position="115"/>
    </location>
</feature>
<evidence type="ECO:0000313" key="6">
    <source>
        <dbReference type="Proteomes" id="UP001243330"/>
    </source>
</evidence>
<evidence type="ECO:0000256" key="2">
    <source>
        <dbReference type="ARBA" id="ARBA00022801"/>
    </source>
</evidence>
<dbReference type="SUPFAM" id="SSF54637">
    <property type="entry name" value="Thioesterase/thiol ester dehydrase-isomerase"/>
    <property type="match status" value="2"/>
</dbReference>
<accession>A0AAD9B2Z5</accession>
<sequence length="322" mass="35633">MSPSLSEQIGVESVGHGEFISQTLPMRMANARPVAYGGCSLSVAVSAACATTKPSLDLYSIVGHFHGPASPNEKLLCTVENTRDTRSFSTRRVRVHQKQPDGTSRTCLDVLVDFHTQEPSSLDYSASPVLAWPKPEDCPTGFDNLSTLHARGTASDDELKEYDQILRQHEKFIETRICPNGVSGQNLSGVASKVPTTQDHLPVTSKRSAEWSRSRSPLRTLNENLAAVAFLMDGTCSFVPLTHDHMWFQDVTACSSIDVALRFFTKEVNFENWHIVERNAIRAGGNRTFAESRIWDDKGNLIAHMSQQSIMRLKKAVTQSNL</sequence>
<dbReference type="InterPro" id="IPR042171">
    <property type="entry name" value="Acyl-CoA_hotdog"/>
</dbReference>
<reference evidence="5" key="1">
    <citation type="submission" date="2023-01" db="EMBL/GenBank/DDBJ databases">
        <title>Colletotrichum chrysophilum M932 genome sequence.</title>
        <authorList>
            <person name="Baroncelli R."/>
        </authorList>
    </citation>
    <scope>NUCLEOTIDE SEQUENCE</scope>
    <source>
        <strain evidence="5">M932</strain>
    </source>
</reference>
<dbReference type="GO" id="GO:0047617">
    <property type="term" value="F:fatty acyl-CoA hydrolase activity"/>
    <property type="evidence" value="ECO:0007669"/>
    <property type="project" value="InterPro"/>
</dbReference>
<dbReference type="InterPro" id="IPR049450">
    <property type="entry name" value="ACOT8-like_C"/>
</dbReference>
<dbReference type="GO" id="GO:0006637">
    <property type="term" value="P:acyl-CoA metabolic process"/>
    <property type="evidence" value="ECO:0007669"/>
    <property type="project" value="InterPro"/>
</dbReference>
<feature type="domain" description="Acyl-CoA thioesterase-like C-terminal" evidence="4">
    <location>
        <begin position="198"/>
        <end position="311"/>
    </location>
</feature>